<proteinExistence type="predicted"/>
<gene>
    <name evidence="1" type="ORF">F511_11828</name>
</gene>
<reference evidence="1 2" key="1">
    <citation type="journal article" date="2015" name="Proc. Natl. Acad. Sci. U.S.A.">
        <title>The resurrection genome of Boea hygrometrica: A blueprint for survival of dehydration.</title>
        <authorList>
            <person name="Xiao L."/>
            <person name="Yang G."/>
            <person name="Zhang L."/>
            <person name="Yang X."/>
            <person name="Zhao S."/>
            <person name="Ji Z."/>
            <person name="Zhou Q."/>
            <person name="Hu M."/>
            <person name="Wang Y."/>
            <person name="Chen M."/>
            <person name="Xu Y."/>
            <person name="Jin H."/>
            <person name="Xiao X."/>
            <person name="Hu G."/>
            <person name="Bao F."/>
            <person name="Hu Y."/>
            <person name="Wan P."/>
            <person name="Li L."/>
            <person name="Deng X."/>
            <person name="Kuang T."/>
            <person name="Xiang C."/>
            <person name="Zhu J.K."/>
            <person name="Oliver M.J."/>
            <person name="He Y."/>
        </authorList>
    </citation>
    <scope>NUCLEOTIDE SEQUENCE [LARGE SCALE GENOMIC DNA]</scope>
    <source>
        <strain evidence="2">cv. XS01</strain>
    </source>
</reference>
<name>A0A2Z7ARQ6_9LAMI</name>
<dbReference type="Proteomes" id="UP000250235">
    <property type="component" value="Unassembled WGS sequence"/>
</dbReference>
<evidence type="ECO:0000313" key="2">
    <source>
        <dbReference type="Proteomes" id="UP000250235"/>
    </source>
</evidence>
<accession>A0A2Z7ARQ6</accession>
<keyword evidence="2" id="KW-1185">Reference proteome</keyword>
<protein>
    <submittedName>
        <fullName evidence="1">Uncharacterized protein</fullName>
    </submittedName>
</protein>
<evidence type="ECO:0000313" key="1">
    <source>
        <dbReference type="EMBL" id="KZV24591.1"/>
    </source>
</evidence>
<dbReference type="EMBL" id="KV012582">
    <property type="protein sequence ID" value="KZV24591.1"/>
    <property type="molecule type" value="Genomic_DNA"/>
</dbReference>
<sequence>MALFKSVPPDLTWTLFKSLQYQILIRSGLATVNWISSGSATVPDWVQLQYQIWFVSKSDLHISVKLYDMALFKSVPPDLTWTLFKSILQLSTDLLLTSDPSFLVYSRSLPIRFATVSDLVSFDCLCALFRYGQCYPLRNGPTSKTHFYSVSSSVFGQIPSFRPPKSRFSNLRSGSATVSDLVQLQYQILIRSGLAAVNWISSGSATVPDRVQLQYQICLVQIWTFGEGEESKG</sequence>
<organism evidence="1 2">
    <name type="scientific">Dorcoceras hygrometricum</name>
    <dbReference type="NCBI Taxonomy" id="472368"/>
    <lineage>
        <taxon>Eukaryota</taxon>
        <taxon>Viridiplantae</taxon>
        <taxon>Streptophyta</taxon>
        <taxon>Embryophyta</taxon>
        <taxon>Tracheophyta</taxon>
        <taxon>Spermatophyta</taxon>
        <taxon>Magnoliopsida</taxon>
        <taxon>eudicotyledons</taxon>
        <taxon>Gunneridae</taxon>
        <taxon>Pentapetalae</taxon>
        <taxon>asterids</taxon>
        <taxon>lamiids</taxon>
        <taxon>Lamiales</taxon>
        <taxon>Gesneriaceae</taxon>
        <taxon>Didymocarpoideae</taxon>
        <taxon>Trichosporeae</taxon>
        <taxon>Loxocarpinae</taxon>
        <taxon>Dorcoceras</taxon>
    </lineage>
</organism>
<dbReference type="AlphaFoldDB" id="A0A2Z7ARQ6"/>